<reference evidence="5 6" key="1">
    <citation type="submission" date="2024-02" db="EMBL/GenBank/DDBJ databases">
        <title>Rubritalea halochordaticola NBRC 107102.</title>
        <authorList>
            <person name="Ichikawa N."/>
            <person name="Katano-Makiyama Y."/>
            <person name="Hidaka K."/>
        </authorList>
    </citation>
    <scope>NUCLEOTIDE SEQUENCE [LARGE SCALE GENOMIC DNA]</scope>
    <source>
        <strain evidence="5 6">NBRC 107102</strain>
    </source>
</reference>
<dbReference type="PROSITE" id="PS01124">
    <property type="entry name" value="HTH_ARAC_FAMILY_2"/>
    <property type="match status" value="1"/>
</dbReference>
<dbReference type="Gene3D" id="3.40.50.2300">
    <property type="match status" value="2"/>
</dbReference>
<evidence type="ECO:0000313" key="6">
    <source>
        <dbReference type="Proteomes" id="UP001424741"/>
    </source>
</evidence>
<protein>
    <submittedName>
        <fullName evidence="5">Xylose operon regulatory protein</fullName>
    </submittedName>
</protein>
<keyword evidence="6" id="KW-1185">Reference proteome</keyword>
<dbReference type="Gene3D" id="1.10.10.60">
    <property type="entry name" value="Homeodomain-like"/>
    <property type="match status" value="1"/>
</dbReference>
<evidence type="ECO:0000259" key="4">
    <source>
        <dbReference type="PROSITE" id="PS01124"/>
    </source>
</evidence>
<dbReference type="RefSeq" id="WP_346188191.1">
    <property type="nucleotide sequence ID" value="NZ_BAABRL010000004.1"/>
</dbReference>
<accession>A0ABP9UY63</accession>
<keyword evidence="1" id="KW-0805">Transcription regulation</keyword>
<sequence>MDEKKRIAIIFENSYERPFKLINGILSLPGLRDKCAFRSFPLYQVQKDDVFTDEWQPDGILAMVSEEDNDPNGWIQHLDVPVVNLIHTRRHLHPSIAADYSSVVDAAMDHFGAIECEEILYAGTKGGPLLGLIDKLFRTRAEKKGIRYHMLEFPEQLDASDAADLESIVPGLREVLENATGKIGIYSTHDRRGRVINDYVIKQGYSVPNQVAILGCFDSVDAKLCDPPLSSIMLQDKEQGSTAMEMLYRLITGQELEERNAVMPVLGVRVRGSTVGDEANDIEVLRARNLIRERAAEGVTVDQIVDELNVSRSTFEKRFSALTGRSPAQEIRKVRLELAKEHLLTTDLPLTQIAPKVGFMDRRAFMVFFKREAGMTPGAFRDAHR</sequence>
<dbReference type="InterPro" id="IPR028082">
    <property type="entry name" value="Peripla_BP_I"/>
</dbReference>
<feature type="domain" description="HTH araC/xylS-type" evidence="4">
    <location>
        <begin position="285"/>
        <end position="383"/>
    </location>
</feature>
<dbReference type="EMBL" id="BAABRL010000004">
    <property type="protein sequence ID" value="GAA5495386.1"/>
    <property type="molecule type" value="Genomic_DNA"/>
</dbReference>
<dbReference type="PANTHER" id="PTHR46796">
    <property type="entry name" value="HTH-TYPE TRANSCRIPTIONAL ACTIVATOR RHAS-RELATED"/>
    <property type="match status" value="1"/>
</dbReference>
<dbReference type="InterPro" id="IPR050204">
    <property type="entry name" value="AraC_XylS_family_regulators"/>
</dbReference>
<dbReference type="SUPFAM" id="SSF46689">
    <property type="entry name" value="Homeodomain-like"/>
    <property type="match status" value="2"/>
</dbReference>
<keyword evidence="3" id="KW-0804">Transcription</keyword>
<evidence type="ECO:0000256" key="3">
    <source>
        <dbReference type="ARBA" id="ARBA00023163"/>
    </source>
</evidence>
<evidence type="ECO:0000256" key="1">
    <source>
        <dbReference type="ARBA" id="ARBA00023015"/>
    </source>
</evidence>
<dbReference type="Pfam" id="PF12833">
    <property type="entry name" value="HTH_18"/>
    <property type="match status" value="1"/>
</dbReference>
<keyword evidence="2" id="KW-0238">DNA-binding</keyword>
<organism evidence="5 6">
    <name type="scientific">Rubritalea halochordaticola</name>
    <dbReference type="NCBI Taxonomy" id="714537"/>
    <lineage>
        <taxon>Bacteria</taxon>
        <taxon>Pseudomonadati</taxon>
        <taxon>Verrucomicrobiota</taxon>
        <taxon>Verrucomicrobiia</taxon>
        <taxon>Verrucomicrobiales</taxon>
        <taxon>Rubritaleaceae</taxon>
        <taxon>Rubritalea</taxon>
    </lineage>
</organism>
<comment type="caution">
    <text evidence="5">The sequence shown here is derived from an EMBL/GenBank/DDBJ whole genome shotgun (WGS) entry which is preliminary data.</text>
</comment>
<gene>
    <name evidence="5" type="primary">xylR_5</name>
    <name evidence="5" type="ORF">Rhal01_01561</name>
</gene>
<dbReference type="Proteomes" id="UP001424741">
    <property type="component" value="Unassembled WGS sequence"/>
</dbReference>
<dbReference type="SMART" id="SM00342">
    <property type="entry name" value="HTH_ARAC"/>
    <property type="match status" value="1"/>
</dbReference>
<dbReference type="SUPFAM" id="SSF53822">
    <property type="entry name" value="Periplasmic binding protein-like I"/>
    <property type="match status" value="1"/>
</dbReference>
<proteinExistence type="predicted"/>
<name>A0ABP9UY63_9BACT</name>
<dbReference type="PANTHER" id="PTHR46796:SF13">
    <property type="entry name" value="HTH-TYPE TRANSCRIPTIONAL ACTIVATOR RHAS"/>
    <property type="match status" value="1"/>
</dbReference>
<evidence type="ECO:0000256" key="2">
    <source>
        <dbReference type="ARBA" id="ARBA00023125"/>
    </source>
</evidence>
<dbReference type="InterPro" id="IPR009057">
    <property type="entry name" value="Homeodomain-like_sf"/>
</dbReference>
<dbReference type="InterPro" id="IPR046335">
    <property type="entry name" value="LacI/GalR-like_sensor"/>
</dbReference>
<dbReference type="Pfam" id="PF13377">
    <property type="entry name" value="Peripla_BP_3"/>
    <property type="match status" value="1"/>
</dbReference>
<dbReference type="InterPro" id="IPR018060">
    <property type="entry name" value="HTH_AraC"/>
</dbReference>
<evidence type="ECO:0000313" key="5">
    <source>
        <dbReference type="EMBL" id="GAA5495386.1"/>
    </source>
</evidence>